<dbReference type="SUPFAM" id="SSF48695">
    <property type="entry name" value="Multiheme cytochromes"/>
    <property type="match status" value="1"/>
</dbReference>
<dbReference type="InterPro" id="IPR036280">
    <property type="entry name" value="Multihaem_cyt_sf"/>
</dbReference>
<evidence type="ECO:0000313" key="2">
    <source>
        <dbReference type="EMBL" id="ANB16879.1"/>
    </source>
</evidence>
<dbReference type="STRING" id="1300342.I596_843"/>
<organism evidence="2 3">
    <name type="scientific">Dokdonella koreensis DS-123</name>
    <dbReference type="NCBI Taxonomy" id="1300342"/>
    <lineage>
        <taxon>Bacteria</taxon>
        <taxon>Pseudomonadati</taxon>
        <taxon>Pseudomonadota</taxon>
        <taxon>Gammaproteobacteria</taxon>
        <taxon>Lysobacterales</taxon>
        <taxon>Rhodanobacteraceae</taxon>
        <taxon>Dokdonella</taxon>
    </lineage>
</organism>
<gene>
    <name evidence="2" type="ORF">I596_843</name>
</gene>
<dbReference type="KEGG" id="dko:I596_843"/>
<dbReference type="AlphaFoldDB" id="A0A160DRP7"/>
<evidence type="ECO:0008006" key="4">
    <source>
        <dbReference type="Google" id="ProtNLM"/>
    </source>
</evidence>
<sequence length="197" mass="20704">MATHDRWLKLIRAAALVPALALAGAAAGPAPAPAPADEHGLFEPIRSVVQHPRCRNCHVADGRPRQYDAGFVHGQNVQGGTDGRGMPGLPCTTCHQDANAPAAAGPNAPPGAPNWHLAPKEMVWVDVGARDICLRLRDPASNGGKDLDQILHHFAEDKLVAWGWQPGGARRPPPLSHAQTVAAVKTWIDAGAPCPST</sequence>
<dbReference type="Proteomes" id="UP000076830">
    <property type="component" value="Chromosome"/>
</dbReference>
<keyword evidence="1" id="KW-0732">Signal</keyword>
<dbReference type="RefSeq" id="WP_223303912.1">
    <property type="nucleotide sequence ID" value="NZ_CP015249.1"/>
</dbReference>
<reference evidence="2 3" key="1">
    <citation type="submission" date="2016-04" db="EMBL/GenBank/DDBJ databases">
        <title>Complete genome sequence of Dokdonella koreensis DS-123T.</title>
        <authorList>
            <person name="Kim J.F."/>
            <person name="Lee H."/>
            <person name="Kwak M.-J."/>
        </authorList>
    </citation>
    <scope>NUCLEOTIDE SEQUENCE [LARGE SCALE GENOMIC DNA]</scope>
    <source>
        <strain evidence="2 3">DS-123</strain>
    </source>
</reference>
<accession>A0A160DRP7</accession>
<feature type="signal peptide" evidence="1">
    <location>
        <begin position="1"/>
        <end position="23"/>
    </location>
</feature>
<protein>
    <recommendedName>
        <fullName evidence="4">Isoquinoline 1-oxidoreductase subunit</fullName>
    </recommendedName>
</protein>
<evidence type="ECO:0000256" key="1">
    <source>
        <dbReference type="SAM" id="SignalP"/>
    </source>
</evidence>
<feature type="chain" id="PRO_5007813407" description="Isoquinoline 1-oxidoreductase subunit" evidence="1">
    <location>
        <begin position="24"/>
        <end position="197"/>
    </location>
</feature>
<name>A0A160DRP7_9GAMM</name>
<proteinExistence type="predicted"/>
<evidence type="ECO:0000313" key="3">
    <source>
        <dbReference type="Proteomes" id="UP000076830"/>
    </source>
</evidence>
<dbReference type="EMBL" id="CP015249">
    <property type="protein sequence ID" value="ANB16879.1"/>
    <property type="molecule type" value="Genomic_DNA"/>
</dbReference>
<keyword evidence="3" id="KW-1185">Reference proteome</keyword>